<evidence type="ECO:0000313" key="2">
    <source>
        <dbReference type="EMBL" id="BAL87259.1"/>
    </source>
</evidence>
<reference evidence="2 3" key="1">
    <citation type="submission" date="2012-02" db="EMBL/GenBank/DDBJ databases">
        <title>Complete genome sequence of Actinoplanes missouriensis 431 (= NBRC 102363).</title>
        <authorList>
            <person name="Ohnishi Y."/>
            <person name="Ishikawa J."/>
            <person name="Sekine M."/>
            <person name="Hosoyama A."/>
            <person name="Harada T."/>
            <person name="Narita H."/>
            <person name="Hata T."/>
            <person name="Konno Y."/>
            <person name="Tutikane K."/>
            <person name="Fujita N."/>
            <person name="Horinouchi S."/>
            <person name="Hayakawa M."/>
        </authorList>
    </citation>
    <scope>NUCLEOTIDE SEQUENCE [LARGE SCALE GENOMIC DNA]</scope>
    <source>
        <strain evidence="3">ATCC 14538 / DSM 43046 / CBS 188.64 / JCM 3121 / NBRC 102363 / NCIMB 12654 / NRRL B-3342 / UNCC 431</strain>
    </source>
</reference>
<feature type="region of interest" description="Disordered" evidence="1">
    <location>
        <begin position="1"/>
        <end position="22"/>
    </location>
</feature>
<evidence type="ECO:0000256" key="1">
    <source>
        <dbReference type="SAM" id="MobiDB-lite"/>
    </source>
</evidence>
<accession>I0H2M2</accession>
<name>I0H2M2_ACTM4</name>
<dbReference type="HOGENOM" id="CLU_2968952_0_0_11"/>
<proteinExistence type="predicted"/>
<dbReference type="STRING" id="512565.AMIS_20390"/>
<dbReference type="PATRIC" id="fig|512565.3.peg.2043"/>
<protein>
    <submittedName>
        <fullName evidence="2">Uncharacterized protein</fullName>
    </submittedName>
</protein>
<dbReference type="Proteomes" id="UP000007882">
    <property type="component" value="Chromosome"/>
</dbReference>
<organism evidence="2 3">
    <name type="scientific">Actinoplanes missouriensis (strain ATCC 14538 / DSM 43046 / CBS 188.64 / JCM 3121 / NBRC 102363 / NCIMB 12654 / NRRL B-3342 / UNCC 431)</name>
    <dbReference type="NCBI Taxonomy" id="512565"/>
    <lineage>
        <taxon>Bacteria</taxon>
        <taxon>Bacillati</taxon>
        <taxon>Actinomycetota</taxon>
        <taxon>Actinomycetes</taxon>
        <taxon>Micromonosporales</taxon>
        <taxon>Micromonosporaceae</taxon>
        <taxon>Actinoplanes</taxon>
    </lineage>
</organism>
<sequence length="69" mass="7617">MARDAVYPGTMEQDTSSKLSSDEVFERMGMTVTDEGKARARRRRLESAAAHRDPDGNAAFLASLRTRTA</sequence>
<dbReference type="EMBL" id="AP012319">
    <property type="protein sequence ID" value="BAL87259.1"/>
    <property type="molecule type" value="Genomic_DNA"/>
</dbReference>
<dbReference type="AlphaFoldDB" id="I0H2M2"/>
<feature type="region of interest" description="Disordered" evidence="1">
    <location>
        <begin position="46"/>
        <end position="69"/>
    </location>
</feature>
<gene>
    <name evidence="2" type="ordered locus">AMIS_20390</name>
</gene>
<evidence type="ECO:0000313" key="3">
    <source>
        <dbReference type="Proteomes" id="UP000007882"/>
    </source>
</evidence>
<dbReference type="KEGG" id="ams:AMIS_20390"/>
<feature type="compositionally biased region" description="Basic and acidic residues" evidence="1">
    <location>
        <begin position="46"/>
        <end position="55"/>
    </location>
</feature>
<keyword evidence="3" id="KW-1185">Reference proteome</keyword>